<dbReference type="HOGENOM" id="CLU_017415_2_0_1"/>
<protein>
    <submittedName>
        <fullName evidence="2">Uncharacterized protein</fullName>
    </submittedName>
</protein>
<organism evidence="2 3">
    <name type="scientific">Brassica campestris</name>
    <name type="common">Field mustard</name>
    <dbReference type="NCBI Taxonomy" id="3711"/>
    <lineage>
        <taxon>Eukaryota</taxon>
        <taxon>Viridiplantae</taxon>
        <taxon>Streptophyta</taxon>
        <taxon>Embryophyta</taxon>
        <taxon>Tracheophyta</taxon>
        <taxon>Spermatophyta</taxon>
        <taxon>Magnoliopsida</taxon>
        <taxon>eudicotyledons</taxon>
        <taxon>Gunneridae</taxon>
        <taxon>Pentapetalae</taxon>
        <taxon>rosids</taxon>
        <taxon>malvids</taxon>
        <taxon>Brassicales</taxon>
        <taxon>Brassicaceae</taxon>
        <taxon>Brassiceae</taxon>
        <taxon>Brassica</taxon>
    </lineage>
</organism>
<accession>M4F6N3</accession>
<evidence type="ECO:0000313" key="2">
    <source>
        <dbReference type="EnsemblPlants" id="Bra036743.1-P"/>
    </source>
</evidence>
<sequence>MGRPWTMCPIDIPNRESLEPQIKKINNRCRLRLLEFLKQTMKPEFEEVMKDPLLSHIMVIKKNNLKFSIMGAMNALGDICGTKVSDNYTGPLCGNWRGCAKCSYENIIGIETLFPENMELSFWLLILQGKMKKKDERVDRVLDMIQRKHDCSNHVWGVKEATSSEFEETDKEEGQDQAADTEIGENSHVAESVDGTTDVSGRHKKFETETTQLRTASDRTEQFETVVTDMLGKIVTEVT</sequence>
<reference evidence="2 3" key="1">
    <citation type="journal article" date="2011" name="Nat. Genet.">
        <title>The genome of the mesopolyploid crop species Brassica rapa.</title>
        <authorList>
            <consortium name="Brassica rapa Genome Sequencing Project Consortium"/>
            <person name="Wang X."/>
            <person name="Wang H."/>
            <person name="Wang J."/>
            <person name="Sun R."/>
            <person name="Wu J."/>
            <person name="Liu S."/>
            <person name="Bai Y."/>
            <person name="Mun J.H."/>
            <person name="Bancroft I."/>
            <person name="Cheng F."/>
            <person name="Huang S."/>
            <person name="Li X."/>
            <person name="Hua W."/>
            <person name="Wang J."/>
            <person name="Wang X."/>
            <person name="Freeling M."/>
            <person name="Pires J.C."/>
            <person name="Paterson A.H."/>
            <person name="Chalhoub B."/>
            <person name="Wang B."/>
            <person name="Hayward A."/>
            <person name="Sharpe A.G."/>
            <person name="Park B.S."/>
            <person name="Weisshaar B."/>
            <person name="Liu B."/>
            <person name="Li B."/>
            <person name="Liu B."/>
            <person name="Tong C."/>
            <person name="Song C."/>
            <person name="Duran C."/>
            <person name="Peng C."/>
            <person name="Geng C."/>
            <person name="Koh C."/>
            <person name="Lin C."/>
            <person name="Edwards D."/>
            <person name="Mu D."/>
            <person name="Shen D."/>
            <person name="Soumpourou E."/>
            <person name="Li F."/>
            <person name="Fraser F."/>
            <person name="Conant G."/>
            <person name="Lassalle G."/>
            <person name="King G.J."/>
            <person name="Bonnema G."/>
            <person name="Tang H."/>
            <person name="Wang H."/>
            <person name="Belcram H."/>
            <person name="Zhou H."/>
            <person name="Hirakawa H."/>
            <person name="Abe H."/>
            <person name="Guo H."/>
            <person name="Wang H."/>
            <person name="Jin H."/>
            <person name="Parkin I.A."/>
            <person name="Batley J."/>
            <person name="Kim J.S."/>
            <person name="Just J."/>
            <person name="Li J."/>
            <person name="Xu J."/>
            <person name="Deng J."/>
            <person name="Kim J.A."/>
            <person name="Li J."/>
            <person name="Yu J."/>
            <person name="Meng J."/>
            <person name="Wang J."/>
            <person name="Min J."/>
            <person name="Poulain J."/>
            <person name="Wang J."/>
            <person name="Hatakeyama K."/>
            <person name="Wu K."/>
            <person name="Wang L."/>
            <person name="Fang L."/>
            <person name="Trick M."/>
            <person name="Links M.G."/>
            <person name="Zhao M."/>
            <person name="Jin M."/>
            <person name="Ramchiary N."/>
            <person name="Drou N."/>
            <person name="Berkman P.J."/>
            <person name="Cai Q."/>
            <person name="Huang Q."/>
            <person name="Li R."/>
            <person name="Tabata S."/>
            <person name="Cheng S."/>
            <person name="Zhang S."/>
            <person name="Zhang S."/>
            <person name="Huang S."/>
            <person name="Sato S."/>
            <person name="Sun S."/>
            <person name="Kwon S.J."/>
            <person name="Choi S.R."/>
            <person name="Lee T.H."/>
            <person name="Fan W."/>
            <person name="Zhao X."/>
            <person name="Tan X."/>
            <person name="Xu X."/>
            <person name="Wang Y."/>
            <person name="Qiu Y."/>
            <person name="Yin Y."/>
            <person name="Li Y."/>
            <person name="Du Y."/>
            <person name="Liao Y."/>
            <person name="Lim Y."/>
            <person name="Narusaka Y."/>
            <person name="Wang Y."/>
            <person name="Wang Z."/>
            <person name="Li Z."/>
            <person name="Wang Z."/>
            <person name="Xiong Z."/>
            <person name="Zhang Z."/>
        </authorList>
    </citation>
    <scope>NUCLEOTIDE SEQUENCE [LARGE SCALE GENOMIC DNA]</scope>
    <source>
        <strain evidence="2 3">cv. Chiifu-401-42</strain>
    </source>
</reference>
<dbReference type="EnsemblPlants" id="Bra036743.1">
    <property type="protein sequence ID" value="Bra036743.1-P"/>
    <property type="gene ID" value="Bra036743"/>
</dbReference>
<dbReference type="STRING" id="51351.M4F6N3"/>
<reference evidence="2 3" key="2">
    <citation type="journal article" date="2018" name="Hortic Res">
        <title>Improved Brassica rapa reference genome by single-molecule sequencing and chromosome conformation capture technologies.</title>
        <authorList>
            <person name="Zhang L."/>
            <person name="Cai X."/>
            <person name="Wu J."/>
            <person name="Liu M."/>
            <person name="Grob S."/>
            <person name="Cheng F."/>
            <person name="Liang J."/>
            <person name="Cai C."/>
            <person name="Liu Z."/>
            <person name="Liu B."/>
            <person name="Wang F."/>
            <person name="Li S."/>
            <person name="Liu F."/>
            <person name="Li X."/>
            <person name="Cheng L."/>
            <person name="Yang W."/>
            <person name="Li M.H."/>
            <person name="Grossniklaus U."/>
            <person name="Zheng H."/>
            <person name="Wang X."/>
        </authorList>
    </citation>
    <scope>NUCLEOTIDE SEQUENCE [LARGE SCALE GENOMIC DNA]</scope>
    <source>
        <strain evidence="2 3">cv. Chiifu-401-42</strain>
    </source>
</reference>
<feature type="compositionally biased region" description="Acidic residues" evidence="1">
    <location>
        <begin position="165"/>
        <end position="175"/>
    </location>
</feature>
<proteinExistence type="predicted"/>
<dbReference type="AlphaFoldDB" id="M4F6N3"/>
<dbReference type="Gramene" id="Bra036743.1">
    <property type="protein sequence ID" value="Bra036743.1-P"/>
    <property type="gene ID" value="Bra036743"/>
</dbReference>
<evidence type="ECO:0000313" key="3">
    <source>
        <dbReference type="Proteomes" id="UP000011750"/>
    </source>
</evidence>
<feature type="region of interest" description="Disordered" evidence="1">
    <location>
        <begin position="162"/>
        <end position="182"/>
    </location>
</feature>
<keyword evidence="3" id="KW-1185">Reference proteome</keyword>
<dbReference type="InParanoid" id="M4F6N3"/>
<reference evidence="2" key="3">
    <citation type="submission" date="2023-03" db="UniProtKB">
        <authorList>
            <consortium name="EnsemblPlants"/>
        </authorList>
    </citation>
    <scope>IDENTIFICATION</scope>
    <source>
        <strain evidence="2">cv. Chiifu-401-42</strain>
    </source>
</reference>
<evidence type="ECO:0000256" key="1">
    <source>
        <dbReference type="SAM" id="MobiDB-lite"/>
    </source>
</evidence>
<dbReference type="Proteomes" id="UP000011750">
    <property type="component" value="Chromosome A08"/>
</dbReference>
<name>M4F6N3_BRACM</name>